<gene>
    <name evidence="2" type="ORF">ENN50_03830</name>
</gene>
<evidence type="ECO:0000259" key="1">
    <source>
        <dbReference type="Pfam" id="PF08241"/>
    </source>
</evidence>
<feature type="domain" description="Methyltransferase type 11" evidence="1">
    <location>
        <begin position="47"/>
        <end position="138"/>
    </location>
</feature>
<dbReference type="InterPro" id="IPR029063">
    <property type="entry name" value="SAM-dependent_MTases_sf"/>
</dbReference>
<reference evidence="2" key="1">
    <citation type="journal article" date="2020" name="mSystems">
        <title>Genome- and Community-Level Interaction Insights into Carbon Utilization and Element Cycling Functions of Hydrothermarchaeota in Hydrothermal Sediment.</title>
        <authorList>
            <person name="Zhou Z."/>
            <person name="Liu Y."/>
            <person name="Xu W."/>
            <person name="Pan J."/>
            <person name="Luo Z.H."/>
            <person name="Li M."/>
        </authorList>
    </citation>
    <scope>NUCLEOTIDE SEQUENCE [LARGE SCALE GENOMIC DNA]</scope>
    <source>
        <strain evidence="2">SpSt-1181</strain>
    </source>
</reference>
<dbReference type="Proteomes" id="UP000886335">
    <property type="component" value="Unassembled WGS sequence"/>
</dbReference>
<dbReference type="CDD" id="cd02440">
    <property type="entry name" value="AdoMet_MTases"/>
    <property type="match status" value="1"/>
</dbReference>
<protein>
    <submittedName>
        <fullName evidence="2">Class I SAM-dependent methyltransferase</fullName>
    </submittedName>
</protein>
<keyword evidence="2" id="KW-0489">Methyltransferase</keyword>
<proteinExistence type="predicted"/>
<dbReference type="InterPro" id="IPR013216">
    <property type="entry name" value="Methyltransf_11"/>
</dbReference>
<dbReference type="PANTHER" id="PTHR43861:SF1">
    <property type="entry name" value="TRANS-ACONITATE 2-METHYLTRANSFERASE"/>
    <property type="match status" value="1"/>
</dbReference>
<keyword evidence="2" id="KW-0808">Transferase</keyword>
<accession>A0A831SSA8</accession>
<dbReference type="GO" id="GO:0032259">
    <property type="term" value="P:methylation"/>
    <property type="evidence" value="ECO:0007669"/>
    <property type="project" value="UniProtKB-KW"/>
</dbReference>
<dbReference type="GO" id="GO:0008757">
    <property type="term" value="F:S-adenosylmethionine-dependent methyltransferase activity"/>
    <property type="evidence" value="ECO:0007669"/>
    <property type="project" value="InterPro"/>
</dbReference>
<dbReference type="PANTHER" id="PTHR43861">
    <property type="entry name" value="TRANS-ACONITATE 2-METHYLTRANSFERASE-RELATED"/>
    <property type="match status" value="1"/>
</dbReference>
<dbReference type="Gene3D" id="3.40.50.150">
    <property type="entry name" value="Vaccinia Virus protein VP39"/>
    <property type="match status" value="1"/>
</dbReference>
<name>A0A831SSA8_PROAE</name>
<evidence type="ECO:0000313" key="2">
    <source>
        <dbReference type="EMBL" id="HED30814.1"/>
    </source>
</evidence>
<dbReference type="EMBL" id="DSBW01000085">
    <property type="protein sequence ID" value="HED30814.1"/>
    <property type="molecule type" value="Genomic_DNA"/>
</dbReference>
<dbReference type="AlphaFoldDB" id="A0A831SSA8"/>
<comment type="caution">
    <text evidence="2">The sequence shown here is derived from an EMBL/GenBank/DDBJ whole genome shotgun (WGS) entry which is preliminary data.</text>
</comment>
<organism evidence="2">
    <name type="scientific">Prosthecochloris aestuarii</name>
    <dbReference type="NCBI Taxonomy" id="1102"/>
    <lineage>
        <taxon>Bacteria</taxon>
        <taxon>Pseudomonadati</taxon>
        <taxon>Chlorobiota</taxon>
        <taxon>Chlorobiia</taxon>
        <taxon>Chlorobiales</taxon>
        <taxon>Chlorobiaceae</taxon>
        <taxon>Prosthecochloris</taxon>
    </lineage>
</organism>
<dbReference type="Pfam" id="PF08241">
    <property type="entry name" value="Methyltransf_11"/>
    <property type="match status" value="1"/>
</dbReference>
<dbReference type="SUPFAM" id="SSF53335">
    <property type="entry name" value="S-adenosyl-L-methionine-dependent methyltransferases"/>
    <property type="match status" value="1"/>
</dbReference>
<sequence>MNNPWLNIPISDYESHMALPTVDQSSMTADEFSRVLSQFTPESVAVIGCAGGNGFDAIPSSTRRVVGVDINPGYVARARERYEERILNLEFHVADVQADLLAFDPVDLIFASLVFEYVSLAETLENLSRVCRPGGRLVALLQQPSETMTSLTPSPYRSIQSLSQLMRLIPPSEFTGHAESAGFALESGRIVTIRAGKSFAVQVYCRKS</sequence>